<dbReference type="EMBL" id="CM042014">
    <property type="protein sequence ID" value="KAI3723979.1"/>
    <property type="molecule type" value="Genomic_DNA"/>
</dbReference>
<evidence type="ECO:0000313" key="1">
    <source>
        <dbReference type="EMBL" id="KAI3723979.1"/>
    </source>
</evidence>
<evidence type="ECO:0000313" key="2">
    <source>
        <dbReference type="Proteomes" id="UP001055811"/>
    </source>
</evidence>
<keyword evidence="2" id="KW-1185">Reference proteome</keyword>
<comment type="caution">
    <text evidence="1">The sequence shown here is derived from an EMBL/GenBank/DDBJ whole genome shotgun (WGS) entry which is preliminary data.</text>
</comment>
<name>A0ACB9BPL7_CICIN</name>
<proteinExistence type="predicted"/>
<sequence>MCNFSTDSASDELQRVRQAVGFLVKEPKSKITYDEFTTKLCPVLSIQQLHRVCTFYVGENGVAPEVISKFKVLMDEDALSPDSDSYLVDDNSSTPFPVDEISKSLNEKGFSDMKPPIELLENPEFQFLKE</sequence>
<organism evidence="1 2">
    <name type="scientific">Cichorium intybus</name>
    <name type="common">Chicory</name>
    <dbReference type="NCBI Taxonomy" id="13427"/>
    <lineage>
        <taxon>Eukaryota</taxon>
        <taxon>Viridiplantae</taxon>
        <taxon>Streptophyta</taxon>
        <taxon>Embryophyta</taxon>
        <taxon>Tracheophyta</taxon>
        <taxon>Spermatophyta</taxon>
        <taxon>Magnoliopsida</taxon>
        <taxon>eudicotyledons</taxon>
        <taxon>Gunneridae</taxon>
        <taxon>Pentapetalae</taxon>
        <taxon>asterids</taxon>
        <taxon>campanulids</taxon>
        <taxon>Asterales</taxon>
        <taxon>Asteraceae</taxon>
        <taxon>Cichorioideae</taxon>
        <taxon>Cichorieae</taxon>
        <taxon>Cichoriinae</taxon>
        <taxon>Cichorium</taxon>
    </lineage>
</organism>
<accession>A0ACB9BPL7</accession>
<reference evidence="2" key="1">
    <citation type="journal article" date="2022" name="Mol. Ecol. Resour.">
        <title>The genomes of chicory, endive, great burdock and yacon provide insights into Asteraceae palaeo-polyploidization history and plant inulin production.</title>
        <authorList>
            <person name="Fan W."/>
            <person name="Wang S."/>
            <person name="Wang H."/>
            <person name="Wang A."/>
            <person name="Jiang F."/>
            <person name="Liu H."/>
            <person name="Zhao H."/>
            <person name="Xu D."/>
            <person name="Zhang Y."/>
        </authorList>
    </citation>
    <scope>NUCLEOTIDE SEQUENCE [LARGE SCALE GENOMIC DNA]</scope>
    <source>
        <strain evidence="2">cv. Punajuju</strain>
    </source>
</reference>
<protein>
    <submittedName>
        <fullName evidence="1">Uncharacterized protein</fullName>
    </submittedName>
</protein>
<dbReference type="Proteomes" id="UP001055811">
    <property type="component" value="Linkage Group LG06"/>
</dbReference>
<reference evidence="1 2" key="2">
    <citation type="journal article" date="2022" name="Mol. Ecol. Resour.">
        <title>The genomes of chicory, endive, great burdock and yacon provide insights into Asteraceae paleo-polyploidization history and plant inulin production.</title>
        <authorList>
            <person name="Fan W."/>
            <person name="Wang S."/>
            <person name="Wang H."/>
            <person name="Wang A."/>
            <person name="Jiang F."/>
            <person name="Liu H."/>
            <person name="Zhao H."/>
            <person name="Xu D."/>
            <person name="Zhang Y."/>
        </authorList>
    </citation>
    <scope>NUCLEOTIDE SEQUENCE [LARGE SCALE GENOMIC DNA]</scope>
    <source>
        <strain evidence="2">cv. Punajuju</strain>
        <tissue evidence="1">Leaves</tissue>
    </source>
</reference>
<gene>
    <name evidence="1" type="ORF">L2E82_35743</name>
</gene>